<proteinExistence type="predicted"/>
<evidence type="ECO:0000313" key="2">
    <source>
        <dbReference type="EMBL" id="MBH5391877.1"/>
    </source>
</evidence>
<name>A0ABS0PFW5_9BRAD</name>
<reference evidence="2 3" key="1">
    <citation type="submission" date="2020-07" db="EMBL/GenBank/DDBJ databases">
        <title>Bradyrhizobium diversity isolated from nodules of indigenous legumes of Western Australia.</title>
        <authorList>
            <person name="Klepa M.S."/>
        </authorList>
    </citation>
    <scope>NUCLEOTIDE SEQUENCE [LARGE SCALE GENOMIC DNA]</scope>
    <source>
        <strain evidence="2 3">CNPSo 4019</strain>
    </source>
</reference>
<protein>
    <submittedName>
        <fullName evidence="2">Uncharacterized protein</fullName>
    </submittedName>
</protein>
<keyword evidence="3" id="KW-1185">Reference proteome</keyword>
<gene>
    <name evidence="2" type="ORF">H1B27_37290</name>
</gene>
<accession>A0ABS0PFW5</accession>
<dbReference type="EMBL" id="JACEGD010000061">
    <property type="protein sequence ID" value="MBH5391877.1"/>
    <property type="molecule type" value="Genomic_DNA"/>
</dbReference>
<comment type="caution">
    <text evidence="2">The sequence shown here is derived from an EMBL/GenBank/DDBJ whole genome shotgun (WGS) entry which is preliminary data.</text>
</comment>
<sequence>MADPAGWPAIIGMVGGVVGLLGGLASFRDRFYKGRPVGSLTTQNSFGNNVVLVRIKNTTNYDVVITSATERKGVYFLADGPEIESIARGQLGKAAFRAFMLKPNDEKELRVQALYKDGIALEGLGKKYVEFWIHWRRGNALWLPQVPLLVCGDTQMIRRIAGVE</sequence>
<feature type="transmembrane region" description="Helical" evidence="1">
    <location>
        <begin position="6"/>
        <end position="27"/>
    </location>
</feature>
<evidence type="ECO:0000313" key="3">
    <source>
        <dbReference type="Proteomes" id="UP001194539"/>
    </source>
</evidence>
<dbReference type="RefSeq" id="WP_197969465.1">
    <property type="nucleotide sequence ID" value="NZ_JACEGD010000061.1"/>
</dbReference>
<keyword evidence="1" id="KW-0472">Membrane</keyword>
<evidence type="ECO:0000256" key="1">
    <source>
        <dbReference type="SAM" id="Phobius"/>
    </source>
</evidence>
<keyword evidence="1" id="KW-1133">Transmembrane helix</keyword>
<organism evidence="2 3">
    <name type="scientific">Bradyrhizobium diversitatis</name>
    <dbReference type="NCBI Taxonomy" id="2755406"/>
    <lineage>
        <taxon>Bacteria</taxon>
        <taxon>Pseudomonadati</taxon>
        <taxon>Pseudomonadota</taxon>
        <taxon>Alphaproteobacteria</taxon>
        <taxon>Hyphomicrobiales</taxon>
        <taxon>Nitrobacteraceae</taxon>
        <taxon>Bradyrhizobium</taxon>
    </lineage>
</organism>
<keyword evidence="1" id="KW-0812">Transmembrane</keyword>
<dbReference type="Proteomes" id="UP001194539">
    <property type="component" value="Unassembled WGS sequence"/>
</dbReference>